<evidence type="ECO:0000256" key="2">
    <source>
        <dbReference type="SAM" id="Phobius"/>
    </source>
</evidence>
<dbReference type="Proteomes" id="UP000189670">
    <property type="component" value="Unassembled WGS sequence"/>
</dbReference>
<evidence type="ECO:0000313" key="3">
    <source>
        <dbReference type="EMBL" id="ETR73140.1"/>
    </source>
</evidence>
<sequence>MIRRLFITIPIYTMVAIVLISQAIFARQLVWQWQNPTYQGNHLYALWCISGNHFIAAGALGTFIEFDGNQWQEHHIETIQNLRDIWGKGNDRVAVGDMGQIFHFNGNQWQTFNISKQPLNALWANSSTDMYAFGNAGTIFHFSNNAWKSIHSPTAANLKDAIGFSKDIFVVGTAGTLIHYDTNEWHVIDTPQSADFTGIWGTNSNNIYVCGTYFNDNWQHKSCVYFFDGINWTELGEFETNVLINHIWGDTHNRIYAISDKGRVFLFEDSIWKQVFESNHGLHRLHHTSEGFIAVGENGQFIRENDSIWSDTYNNPDHSINAIWSDSAHTFAVCQGGIILSRQNNAWDYHSQPSLKNLNDISGNDQHIFVVGKSGFVAVYNGQAFEKIQTPTYSDISAITVMSDQAIAVGEQGLVMHYTHQKWEIKESTTSQDLFDIWSWAHDCVFAVGKHGTIIFFDGIAWNTMNSPTSERLYAVWGIDPNHVFATGKYGTMLHFDGQQWQLVDNFPTSDHFNAMWGHHTHIYAVGNNGTICRYDGADWQLTSSPCTADLQSVWGHSETDIYIAGDNGVILHYPYQVQKTLSLLLPTEVSEDQGSQNVVIQVTPAPDTPLQVQIQSSLPQHVRVSESITIPSGYTKVVFQLTVIDNQIHDGEKHVNIEAKADNFTPAVASLTVADNESDRGIWVVNHEPRGLITNPVDYVKIQFNREVDTHSFDINDIIISGPFGPITVKSDMIWIANDIVQVTIASQEATGCYTILVGPDISGHDNRGMDQDGDDQFFEPIDDVYTGRFELKDQSGPYVIARSPGERVKGPIVYLTVEFNEAIAETSIGNDDFVISAENGTIAAIDRIVRQTENRYEIYPTRQIVSGKYQLVVGPNITDIAGNLMNQDRDNLKGESFDDRFACRFAIDHQGPRILFHSLFGRQNQAISSFDLTFNEPVLESTFTMDTIAFTGPDGAIPIQQIDKISIDVYRIFIPPQHYDGFFKITLQPVIEDIAGNFFGSKPEWYWWRR</sequence>
<name>A0A1V1PEA9_9BACT</name>
<evidence type="ECO:0000256" key="1">
    <source>
        <dbReference type="ARBA" id="ARBA00022729"/>
    </source>
</evidence>
<dbReference type="InterPro" id="IPR036322">
    <property type="entry name" value="WD40_repeat_dom_sf"/>
</dbReference>
<dbReference type="Gene3D" id="2.60.40.1220">
    <property type="match status" value="1"/>
</dbReference>
<proteinExistence type="predicted"/>
<dbReference type="SUPFAM" id="SSF50978">
    <property type="entry name" value="WD40 repeat-like"/>
    <property type="match status" value="1"/>
</dbReference>
<dbReference type="AlphaFoldDB" id="A0A1V1PEA9"/>
<protein>
    <recommendedName>
        <fullName evidence="5">SbsA Ig-like domain-containing protein</fullName>
    </recommendedName>
</protein>
<keyword evidence="2" id="KW-0472">Membrane</keyword>
<organism evidence="3 4">
    <name type="scientific">Candidatus Magnetoglobus multicellularis str. Araruama</name>
    <dbReference type="NCBI Taxonomy" id="890399"/>
    <lineage>
        <taxon>Bacteria</taxon>
        <taxon>Pseudomonadati</taxon>
        <taxon>Thermodesulfobacteriota</taxon>
        <taxon>Desulfobacteria</taxon>
        <taxon>Desulfobacterales</taxon>
        <taxon>Desulfobacteraceae</taxon>
        <taxon>Candidatus Magnetoglobus</taxon>
    </lineage>
</organism>
<keyword evidence="1" id="KW-0732">Signal</keyword>
<reference evidence="4" key="1">
    <citation type="submission" date="2012-11" db="EMBL/GenBank/DDBJ databases">
        <authorList>
            <person name="Lucero-Rivera Y.E."/>
            <person name="Tovar-Ramirez D."/>
        </authorList>
    </citation>
    <scope>NUCLEOTIDE SEQUENCE [LARGE SCALE GENOMIC DNA]</scope>
    <source>
        <strain evidence="4">Araruama</strain>
    </source>
</reference>
<keyword evidence="2" id="KW-1133">Transmembrane helix</keyword>
<evidence type="ECO:0000313" key="4">
    <source>
        <dbReference type="Proteomes" id="UP000189670"/>
    </source>
</evidence>
<dbReference type="InterPro" id="IPR014755">
    <property type="entry name" value="Cu-Rt/internalin_Ig-like"/>
</dbReference>
<keyword evidence="2" id="KW-0812">Transmembrane</keyword>
<gene>
    <name evidence="3" type="ORF">OMM_01179</name>
</gene>
<accession>A0A1V1PEA9</accession>
<feature type="transmembrane region" description="Helical" evidence="2">
    <location>
        <begin position="5"/>
        <end position="25"/>
    </location>
</feature>
<comment type="caution">
    <text evidence="3">The sequence shown here is derived from an EMBL/GenBank/DDBJ whole genome shotgun (WGS) entry which is preliminary data.</text>
</comment>
<evidence type="ECO:0008006" key="5">
    <source>
        <dbReference type="Google" id="ProtNLM"/>
    </source>
</evidence>
<dbReference type="EMBL" id="ATBP01000084">
    <property type="protein sequence ID" value="ETR73140.1"/>
    <property type="molecule type" value="Genomic_DNA"/>
</dbReference>